<accession>A0A2S1LNM9</accession>
<dbReference type="InterPro" id="IPR039425">
    <property type="entry name" value="RNA_pol_sigma-70-like"/>
</dbReference>
<evidence type="ECO:0000256" key="1">
    <source>
        <dbReference type="ARBA" id="ARBA00010641"/>
    </source>
</evidence>
<dbReference type="KEGG" id="fki:FK004_08500"/>
<evidence type="ECO:0000256" key="2">
    <source>
        <dbReference type="ARBA" id="ARBA00023015"/>
    </source>
</evidence>
<keyword evidence="3" id="KW-0731">Sigma factor</keyword>
<evidence type="ECO:0000313" key="6">
    <source>
        <dbReference type="EMBL" id="AWG25272.1"/>
    </source>
</evidence>
<reference evidence="6 7" key="1">
    <citation type="submission" date="2017-04" db="EMBL/GenBank/DDBJ databases">
        <title>Complete genome sequence of Flavobacterium kingsejong AJ004.</title>
        <authorList>
            <person name="Lee P.C."/>
        </authorList>
    </citation>
    <scope>NUCLEOTIDE SEQUENCE [LARGE SCALE GENOMIC DNA]</scope>
    <source>
        <strain evidence="6 7">AJ004</strain>
    </source>
</reference>
<dbReference type="GO" id="GO:0016987">
    <property type="term" value="F:sigma factor activity"/>
    <property type="evidence" value="ECO:0007669"/>
    <property type="project" value="UniProtKB-KW"/>
</dbReference>
<dbReference type="InterPro" id="IPR013249">
    <property type="entry name" value="RNA_pol_sigma70_r4_t2"/>
</dbReference>
<dbReference type="EMBL" id="CP020919">
    <property type="protein sequence ID" value="AWG25272.1"/>
    <property type="molecule type" value="Genomic_DNA"/>
</dbReference>
<keyword evidence="2" id="KW-0805">Transcription regulation</keyword>
<dbReference type="NCBIfam" id="TIGR02937">
    <property type="entry name" value="sigma70-ECF"/>
    <property type="match status" value="1"/>
</dbReference>
<dbReference type="Proteomes" id="UP000244677">
    <property type="component" value="Chromosome"/>
</dbReference>
<dbReference type="InterPro" id="IPR014284">
    <property type="entry name" value="RNA_pol_sigma-70_dom"/>
</dbReference>
<dbReference type="CDD" id="cd06171">
    <property type="entry name" value="Sigma70_r4"/>
    <property type="match status" value="1"/>
</dbReference>
<dbReference type="SUPFAM" id="SSF88946">
    <property type="entry name" value="Sigma2 domain of RNA polymerase sigma factors"/>
    <property type="match status" value="1"/>
</dbReference>
<dbReference type="PANTHER" id="PTHR43133:SF46">
    <property type="entry name" value="RNA POLYMERASE SIGMA-70 FACTOR ECF SUBFAMILY"/>
    <property type="match status" value="1"/>
</dbReference>
<keyword evidence="7" id="KW-1185">Reference proteome</keyword>
<dbReference type="GO" id="GO:0006352">
    <property type="term" value="P:DNA-templated transcription initiation"/>
    <property type="evidence" value="ECO:0007669"/>
    <property type="project" value="InterPro"/>
</dbReference>
<dbReference type="InterPro" id="IPR013324">
    <property type="entry name" value="RNA_pol_sigma_r3/r4-like"/>
</dbReference>
<dbReference type="Gene3D" id="1.10.10.10">
    <property type="entry name" value="Winged helix-like DNA-binding domain superfamily/Winged helix DNA-binding domain"/>
    <property type="match status" value="1"/>
</dbReference>
<dbReference type="Pfam" id="PF08281">
    <property type="entry name" value="Sigma70_r4_2"/>
    <property type="match status" value="1"/>
</dbReference>
<dbReference type="InterPro" id="IPR036388">
    <property type="entry name" value="WH-like_DNA-bd_sf"/>
</dbReference>
<comment type="similarity">
    <text evidence="1">Belongs to the sigma-70 factor family. ECF subfamily.</text>
</comment>
<feature type="domain" description="RNA polymerase sigma factor 70 region 4 type 2" evidence="5">
    <location>
        <begin position="102"/>
        <end position="154"/>
    </location>
</feature>
<sequence length="176" mass="20957">MEDRKDFEKVYTEYWEKLNVFSFKMTQDEQLAQNVVQDVFIDLWERRKEVEIVAMDHYLFRAVKNQIFKNYRMNRMDKTVLEDKFENYLIENLPPADSELADQLYLLLDRLPEKRKEIFLMHKLQEMSIEQIATELSLSKQTVKNQLSLALKQLRSGVKDHAWAGVLSSVLAHLLS</sequence>
<dbReference type="PANTHER" id="PTHR43133">
    <property type="entry name" value="RNA POLYMERASE ECF-TYPE SIGMA FACTO"/>
    <property type="match status" value="1"/>
</dbReference>
<keyword evidence="4" id="KW-0804">Transcription</keyword>
<name>A0A2S1LNM9_9FLAO</name>
<proteinExistence type="inferred from homology"/>
<organism evidence="6 7">
    <name type="scientific">Flavobacterium kingsejongi</name>
    <dbReference type="NCBI Taxonomy" id="1678728"/>
    <lineage>
        <taxon>Bacteria</taxon>
        <taxon>Pseudomonadati</taxon>
        <taxon>Bacteroidota</taxon>
        <taxon>Flavobacteriia</taxon>
        <taxon>Flavobacteriales</taxon>
        <taxon>Flavobacteriaceae</taxon>
        <taxon>Flavobacterium</taxon>
    </lineage>
</organism>
<dbReference type="GO" id="GO:0003677">
    <property type="term" value="F:DNA binding"/>
    <property type="evidence" value="ECO:0007669"/>
    <property type="project" value="InterPro"/>
</dbReference>
<protein>
    <submittedName>
        <fullName evidence="6">RNA polymerase sigma-70 factor</fullName>
    </submittedName>
</protein>
<dbReference type="SUPFAM" id="SSF88659">
    <property type="entry name" value="Sigma3 and sigma4 domains of RNA polymerase sigma factors"/>
    <property type="match status" value="1"/>
</dbReference>
<dbReference type="OrthoDB" id="1100095at2"/>
<evidence type="ECO:0000313" key="7">
    <source>
        <dbReference type="Proteomes" id="UP000244677"/>
    </source>
</evidence>
<evidence type="ECO:0000259" key="5">
    <source>
        <dbReference type="Pfam" id="PF08281"/>
    </source>
</evidence>
<evidence type="ECO:0000256" key="3">
    <source>
        <dbReference type="ARBA" id="ARBA00023082"/>
    </source>
</evidence>
<evidence type="ECO:0000256" key="4">
    <source>
        <dbReference type="ARBA" id="ARBA00023163"/>
    </source>
</evidence>
<dbReference type="AlphaFoldDB" id="A0A2S1LNM9"/>
<gene>
    <name evidence="6" type="ORF">FK004_08500</name>
</gene>
<dbReference type="RefSeq" id="WP_108736875.1">
    <property type="nucleotide sequence ID" value="NZ_CP020919.1"/>
</dbReference>
<dbReference type="InterPro" id="IPR013325">
    <property type="entry name" value="RNA_pol_sigma_r2"/>
</dbReference>
<dbReference type="Gene3D" id="1.10.1740.10">
    <property type="match status" value="1"/>
</dbReference>